<dbReference type="Pfam" id="PF13181">
    <property type="entry name" value="TPR_8"/>
    <property type="match status" value="1"/>
</dbReference>
<accession>A0AB39BMW9</accession>
<name>A0AB39BMW9_9BACI</name>
<keyword evidence="2" id="KW-0614">Plasmid</keyword>
<dbReference type="PROSITE" id="PS50943">
    <property type="entry name" value="HTH_CROC1"/>
    <property type="match status" value="1"/>
</dbReference>
<dbReference type="SMART" id="SM00530">
    <property type="entry name" value="HTH_XRE"/>
    <property type="match status" value="1"/>
</dbReference>
<geneLocation type="plasmid" evidence="2">
    <name>unnamed</name>
</geneLocation>
<dbReference type="Gene3D" id="1.10.260.40">
    <property type="entry name" value="lambda repressor-like DNA-binding domains"/>
    <property type="match status" value="1"/>
</dbReference>
<protein>
    <submittedName>
        <fullName evidence="2">Helix-turn-helix domain-containing protein</fullName>
    </submittedName>
</protein>
<evidence type="ECO:0000259" key="1">
    <source>
        <dbReference type="PROSITE" id="PS50943"/>
    </source>
</evidence>
<reference evidence="2" key="1">
    <citation type="submission" date="2024-07" db="EMBL/GenBank/DDBJ databases">
        <title>Identification and characteristics of an arsenic-resistant bacterial isolate, which belongs to a novel species.</title>
        <authorList>
            <person name="Juszczyk A."/>
            <person name="Kowalczyk A."/>
            <person name="Was K."/>
            <person name="Kosowicz W."/>
            <person name="Budzyn A."/>
            <person name="Latowski D."/>
        </authorList>
    </citation>
    <scope>NUCLEOTIDE SEQUENCE</scope>
    <source>
        <strain evidence="2">As8PL</strain>
        <plasmid evidence="2">unnamed</plasmid>
    </source>
</reference>
<dbReference type="RefSeq" id="WP_368502656.1">
    <property type="nucleotide sequence ID" value="NZ_CP162550.1"/>
</dbReference>
<dbReference type="SUPFAM" id="SSF48452">
    <property type="entry name" value="TPR-like"/>
    <property type="match status" value="1"/>
</dbReference>
<dbReference type="GO" id="GO:0003677">
    <property type="term" value="F:DNA binding"/>
    <property type="evidence" value="ECO:0007669"/>
    <property type="project" value="InterPro"/>
</dbReference>
<dbReference type="InterPro" id="IPR011990">
    <property type="entry name" value="TPR-like_helical_dom_sf"/>
</dbReference>
<dbReference type="Gene3D" id="1.25.40.10">
    <property type="entry name" value="Tetratricopeptide repeat domain"/>
    <property type="match status" value="1"/>
</dbReference>
<dbReference type="EMBL" id="CP162550">
    <property type="protein sequence ID" value="XDI35039.1"/>
    <property type="molecule type" value="Genomic_DNA"/>
</dbReference>
<sequence length="409" mass="48030">MDIGQIIKLLRINKGLTQSELAEDICSITHLSKIENGSKEANEESLNLLLERLGSSYDQVFIDYGRSRKQLEELDKELIYGNFKNADEIVSSIESKEEYFIYVGTGALYYLSLVKYYLLVDKVSKTDSYFTILNKLKKSLSTEELKKLQFVRGLRLLKEKDYKAAIIKFEECLDELPQNKGEIYYYYALCRGQLNQFGEAIEFAYKALDIFRTLYNYERINHCNLLLGIILTQLKAYTKAGEYFNQTIYHSKLMNDKRSEMIAMHNFGRVLKKNKQYQEAAEIFQNCMDYYSKCGQENEFLHSLAELAELQYSQGIDTAIELIEEILLKCSPKQNSHYYYLFKTYQYNLKNQERDLARFLTSHAIPYFKDNGKNDQLFYCYKLLIENRHATKEVCVEQIINEIINKVID</sequence>
<dbReference type="InterPro" id="IPR010982">
    <property type="entry name" value="Lambda_DNA-bd_dom_sf"/>
</dbReference>
<gene>
    <name evidence="2" type="ORF">AB3N04_00755</name>
</gene>
<dbReference type="InterPro" id="IPR001387">
    <property type="entry name" value="Cro/C1-type_HTH"/>
</dbReference>
<dbReference type="AlphaFoldDB" id="A0AB39BMW9"/>
<dbReference type="CDD" id="cd00093">
    <property type="entry name" value="HTH_XRE"/>
    <property type="match status" value="1"/>
</dbReference>
<dbReference type="Pfam" id="PF01381">
    <property type="entry name" value="HTH_3"/>
    <property type="match status" value="1"/>
</dbReference>
<dbReference type="InterPro" id="IPR019734">
    <property type="entry name" value="TPR_rpt"/>
</dbReference>
<feature type="domain" description="HTH cro/C1-type" evidence="1">
    <location>
        <begin position="7"/>
        <end position="60"/>
    </location>
</feature>
<evidence type="ECO:0000313" key="2">
    <source>
        <dbReference type="EMBL" id="XDI35039.1"/>
    </source>
</evidence>
<proteinExistence type="predicted"/>
<organism evidence="2">
    <name type="scientific">Alkalihalophilus sp. As8PL</name>
    <dbReference type="NCBI Taxonomy" id="3237103"/>
    <lineage>
        <taxon>Bacteria</taxon>
        <taxon>Bacillati</taxon>
        <taxon>Bacillota</taxon>
        <taxon>Bacilli</taxon>
        <taxon>Bacillales</taxon>
        <taxon>Bacillaceae</taxon>
        <taxon>Alkalihalophilus</taxon>
    </lineage>
</organism>
<dbReference type="SUPFAM" id="SSF47413">
    <property type="entry name" value="lambda repressor-like DNA-binding domains"/>
    <property type="match status" value="1"/>
</dbReference>
<dbReference type="SMART" id="SM00028">
    <property type="entry name" value="TPR"/>
    <property type="match status" value="3"/>
</dbReference>